<organism evidence="1 2">
    <name type="scientific">Vibrio cholerae</name>
    <dbReference type="NCBI Taxonomy" id="666"/>
    <lineage>
        <taxon>Bacteria</taxon>
        <taxon>Pseudomonadati</taxon>
        <taxon>Pseudomonadota</taxon>
        <taxon>Gammaproteobacteria</taxon>
        <taxon>Vibrionales</taxon>
        <taxon>Vibrionaceae</taxon>
        <taxon>Vibrio</taxon>
    </lineage>
</organism>
<evidence type="ECO:0000313" key="2">
    <source>
        <dbReference type="Proteomes" id="UP000046067"/>
    </source>
</evidence>
<dbReference type="AlphaFoldDB" id="A0A655VLQ1"/>
<dbReference type="EMBL" id="CWQJ01000003">
    <property type="protein sequence ID" value="CSB70203.1"/>
    <property type="molecule type" value="Genomic_DNA"/>
</dbReference>
<reference evidence="1 2" key="1">
    <citation type="submission" date="2015-07" db="EMBL/GenBank/DDBJ databases">
        <authorList>
            <consortium name="Pathogen Informatics"/>
        </authorList>
    </citation>
    <scope>NUCLEOTIDE SEQUENCE [LARGE SCALE GENOMIC DNA]</scope>
    <source>
        <strain evidence="1 2">A325</strain>
    </source>
</reference>
<protein>
    <submittedName>
        <fullName evidence="1">Uncharacterized protein</fullName>
    </submittedName>
</protein>
<proteinExistence type="predicted"/>
<name>A0A655VLQ1_VIBCL</name>
<dbReference type="Proteomes" id="UP000046067">
    <property type="component" value="Unassembled WGS sequence"/>
</dbReference>
<gene>
    <name evidence="1" type="ORF">ERS013201_00727</name>
</gene>
<accession>A0A655VLQ1</accession>
<evidence type="ECO:0000313" key="1">
    <source>
        <dbReference type="EMBL" id="CSB70203.1"/>
    </source>
</evidence>
<sequence length="36" mass="4176">MHSSHHIAARIFQGQLKTRPGFVERQTTTRHLGTQF</sequence>